<keyword evidence="2" id="KW-1185">Reference proteome</keyword>
<organism evidence="1 2">
    <name type="scientific">Chitinivorax tropicus</name>
    <dbReference type="NCBI Taxonomy" id="714531"/>
    <lineage>
        <taxon>Bacteria</taxon>
        <taxon>Pseudomonadati</taxon>
        <taxon>Pseudomonadota</taxon>
        <taxon>Betaproteobacteria</taxon>
        <taxon>Chitinivorax</taxon>
    </lineage>
</organism>
<dbReference type="InterPro" id="IPR021857">
    <property type="entry name" value="DUF3467"/>
</dbReference>
<evidence type="ECO:0000313" key="2">
    <source>
        <dbReference type="Proteomes" id="UP000575898"/>
    </source>
</evidence>
<dbReference type="Pfam" id="PF11950">
    <property type="entry name" value="DUF3467"/>
    <property type="match status" value="1"/>
</dbReference>
<evidence type="ECO:0000313" key="1">
    <source>
        <dbReference type="EMBL" id="MBB5019127.1"/>
    </source>
</evidence>
<dbReference type="EMBL" id="JACHHY010000014">
    <property type="protein sequence ID" value="MBB5019127.1"/>
    <property type="molecule type" value="Genomic_DNA"/>
</dbReference>
<evidence type="ECO:0008006" key="3">
    <source>
        <dbReference type="Google" id="ProtNLM"/>
    </source>
</evidence>
<name>A0A840MQ00_9PROT</name>
<sequence>MEPKSKSNPAGTFETDRRERRYANHLQVGYNHAEFLLDFGQLYEDSTGPLIHTRLVTGPEQLKAMTQLMQRCVEEYEDKYGLIDSPLEH</sequence>
<dbReference type="RefSeq" id="WP_184039450.1">
    <property type="nucleotide sequence ID" value="NZ_JACHHY010000014.1"/>
</dbReference>
<accession>A0A840MQ00</accession>
<proteinExistence type="predicted"/>
<gene>
    <name evidence="1" type="ORF">HNQ59_002425</name>
</gene>
<comment type="caution">
    <text evidence="1">The sequence shown here is derived from an EMBL/GenBank/DDBJ whole genome shotgun (WGS) entry which is preliminary data.</text>
</comment>
<protein>
    <recommendedName>
        <fullName evidence="3">DUF3467 domain-containing protein</fullName>
    </recommendedName>
</protein>
<dbReference type="Proteomes" id="UP000575898">
    <property type="component" value="Unassembled WGS sequence"/>
</dbReference>
<dbReference type="AlphaFoldDB" id="A0A840MQ00"/>
<reference evidence="1 2" key="1">
    <citation type="submission" date="2020-08" db="EMBL/GenBank/DDBJ databases">
        <title>Genomic Encyclopedia of Type Strains, Phase IV (KMG-IV): sequencing the most valuable type-strain genomes for metagenomic binning, comparative biology and taxonomic classification.</title>
        <authorList>
            <person name="Goeker M."/>
        </authorList>
    </citation>
    <scope>NUCLEOTIDE SEQUENCE [LARGE SCALE GENOMIC DNA]</scope>
    <source>
        <strain evidence="1 2">DSM 27165</strain>
    </source>
</reference>